<feature type="compositionally biased region" description="Polar residues" evidence="1">
    <location>
        <begin position="1"/>
        <end position="11"/>
    </location>
</feature>
<dbReference type="VEuPathDB" id="AmoebaDB:DICPUDRAFT_159619"/>
<reference evidence="3" key="1">
    <citation type="journal article" date="2011" name="Genome Biol.">
        <title>Comparative genomics of the social amoebae Dictyostelium discoideum and Dictyostelium purpureum.</title>
        <authorList>
            <consortium name="US DOE Joint Genome Institute (JGI-PGF)"/>
            <person name="Sucgang R."/>
            <person name="Kuo A."/>
            <person name="Tian X."/>
            <person name="Salerno W."/>
            <person name="Parikh A."/>
            <person name="Feasley C.L."/>
            <person name="Dalin E."/>
            <person name="Tu H."/>
            <person name="Huang E."/>
            <person name="Barry K."/>
            <person name="Lindquist E."/>
            <person name="Shapiro H."/>
            <person name="Bruce D."/>
            <person name="Schmutz J."/>
            <person name="Salamov A."/>
            <person name="Fey P."/>
            <person name="Gaudet P."/>
            <person name="Anjard C."/>
            <person name="Babu M.M."/>
            <person name="Basu S."/>
            <person name="Bushmanova Y."/>
            <person name="van der Wel H."/>
            <person name="Katoh-Kurasawa M."/>
            <person name="Dinh C."/>
            <person name="Coutinho P.M."/>
            <person name="Saito T."/>
            <person name="Elias M."/>
            <person name="Schaap P."/>
            <person name="Kay R.R."/>
            <person name="Henrissat B."/>
            <person name="Eichinger L."/>
            <person name="Rivero F."/>
            <person name="Putnam N.H."/>
            <person name="West C.M."/>
            <person name="Loomis W.F."/>
            <person name="Chisholm R.L."/>
            <person name="Shaulsky G."/>
            <person name="Strassmann J.E."/>
            <person name="Queller D.C."/>
            <person name="Kuspa A."/>
            <person name="Grigoriev I.V."/>
        </authorList>
    </citation>
    <scope>NUCLEOTIDE SEQUENCE [LARGE SCALE GENOMIC DNA]</scope>
    <source>
        <strain evidence="3">QSDP1</strain>
    </source>
</reference>
<evidence type="ECO:0000313" key="2">
    <source>
        <dbReference type="EMBL" id="EGC28881.1"/>
    </source>
</evidence>
<dbReference type="KEGG" id="dpp:DICPUDRAFT_159619"/>
<dbReference type="EMBL" id="GL871525">
    <property type="protein sequence ID" value="EGC28881.1"/>
    <property type="molecule type" value="Genomic_DNA"/>
</dbReference>
<feature type="region of interest" description="Disordered" evidence="1">
    <location>
        <begin position="1"/>
        <end position="57"/>
    </location>
</feature>
<protein>
    <submittedName>
        <fullName evidence="2">Uncharacterized protein</fullName>
    </submittedName>
</protein>
<name>F1A4J8_DICPU</name>
<dbReference type="AlphaFoldDB" id="F1A4J8"/>
<organism evidence="2 3">
    <name type="scientific">Dictyostelium purpureum</name>
    <name type="common">Slime mold</name>
    <dbReference type="NCBI Taxonomy" id="5786"/>
    <lineage>
        <taxon>Eukaryota</taxon>
        <taxon>Amoebozoa</taxon>
        <taxon>Evosea</taxon>
        <taxon>Eumycetozoa</taxon>
        <taxon>Dictyostelia</taxon>
        <taxon>Dictyosteliales</taxon>
        <taxon>Dictyosteliaceae</taxon>
        <taxon>Dictyostelium</taxon>
    </lineage>
</organism>
<dbReference type="RefSeq" id="XP_003294592.1">
    <property type="nucleotide sequence ID" value="XM_003294544.1"/>
</dbReference>
<evidence type="ECO:0000313" key="3">
    <source>
        <dbReference type="Proteomes" id="UP000001064"/>
    </source>
</evidence>
<dbReference type="Proteomes" id="UP000001064">
    <property type="component" value="Unassembled WGS sequence"/>
</dbReference>
<feature type="compositionally biased region" description="Basic residues" evidence="1">
    <location>
        <begin position="12"/>
        <end position="26"/>
    </location>
</feature>
<dbReference type="InParanoid" id="F1A4J8"/>
<sequence length="98" mass="11506">MITTTEIQMNKNYKHSKNHQKGKQKEKKQQQRQQEEEPQQIQLKEEKESTSPSPYVLKPALKPINRVNGGLCKKNCVTFNESLNQEYLIPALKKNRLK</sequence>
<proteinExistence type="predicted"/>
<accession>F1A4J8</accession>
<dbReference type="GeneID" id="10507048"/>
<gene>
    <name evidence="2" type="ORF">DICPUDRAFT_159619</name>
</gene>
<evidence type="ECO:0000256" key="1">
    <source>
        <dbReference type="SAM" id="MobiDB-lite"/>
    </source>
</evidence>
<keyword evidence="3" id="KW-1185">Reference proteome</keyword>